<feature type="compositionally biased region" description="Acidic residues" evidence="1">
    <location>
        <begin position="1444"/>
        <end position="1458"/>
    </location>
</feature>
<feature type="compositionally biased region" description="Polar residues" evidence="1">
    <location>
        <begin position="951"/>
        <end position="964"/>
    </location>
</feature>
<accession>A0A8T1XI10</accession>
<evidence type="ECO:0000313" key="5">
    <source>
        <dbReference type="Proteomes" id="UP000694251"/>
    </source>
</evidence>
<reference evidence="4 5" key="1">
    <citation type="submission" date="2020-12" db="EMBL/GenBank/DDBJ databases">
        <title>Concerted genomic and epigenomic changes stabilize Arabidopsis allopolyploids.</title>
        <authorList>
            <person name="Chen Z."/>
        </authorList>
    </citation>
    <scope>NUCLEOTIDE SEQUENCE [LARGE SCALE GENOMIC DNA]</scope>
    <source>
        <strain evidence="4">As9502</strain>
        <tissue evidence="4">Leaf</tissue>
    </source>
</reference>
<feature type="region of interest" description="Disordered" evidence="1">
    <location>
        <begin position="51"/>
        <end position="70"/>
    </location>
</feature>
<dbReference type="PANTHER" id="PTHR33067:SF31">
    <property type="entry name" value="RNA-DIRECTED DNA POLYMERASE"/>
    <property type="match status" value="1"/>
</dbReference>
<feature type="domain" description="Arabidopsis retrotransposon Orf1 C-terminal" evidence="2">
    <location>
        <begin position="1053"/>
        <end position="1557"/>
    </location>
</feature>
<dbReference type="Pfam" id="PF03732">
    <property type="entry name" value="Retrotrans_gag"/>
    <property type="match status" value="1"/>
</dbReference>
<organism evidence="4 5">
    <name type="scientific">Arabidopsis suecica</name>
    <name type="common">Swedish thale-cress</name>
    <name type="synonym">Cardaminopsis suecica</name>
    <dbReference type="NCBI Taxonomy" id="45249"/>
    <lineage>
        <taxon>Eukaryota</taxon>
        <taxon>Viridiplantae</taxon>
        <taxon>Streptophyta</taxon>
        <taxon>Embryophyta</taxon>
        <taxon>Tracheophyta</taxon>
        <taxon>Spermatophyta</taxon>
        <taxon>Magnoliopsida</taxon>
        <taxon>eudicotyledons</taxon>
        <taxon>Gunneridae</taxon>
        <taxon>Pentapetalae</taxon>
        <taxon>rosids</taxon>
        <taxon>malvids</taxon>
        <taxon>Brassicales</taxon>
        <taxon>Brassicaceae</taxon>
        <taxon>Camelineae</taxon>
        <taxon>Arabidopsis</taxon>
    </lineage>
</organism>
<dbReference type="PANTHER" id="PTHR33067">
    <property type="entry name" value="RNA-DIRECTED DNA POLYMERASE-RELATED"/>
    <property type="match status" value="1"/>
</dbReference>
<feature type="compositionally biased region" description="Polar residues" evidence="1">
    <location>
        <begin position="341"/>
        <end position="352"/>
    </location>
</feature>
<feature type="region of interest" description="Disordered" evidence="1">
    <location>
        <begin position="927"/>
        <end position="982"/>
    </location>
</feature>
<dbReference type="InterPro" id="IPR004312">
    <property type="entry name" value="ATHILA_Orf1_C"/>
</dbReference>
<feature type="domain" description="Retrotransposon gag" evidence="3">
    <location>
        <begin position="125"/>
        <end position="216"/>
    </location>
</feature>
<evidence type="ECO:0000259" key="2">
    <source>
        <dbReference type="Pfam" id="PF03078"/>
    </source>
</evidence>
<dbReference type="Pfam" id="PF03078">
    <property type="entry name" value="ATHILA"/>
    <property type="match status" value="1"/>
</dbReference>
<dbReference type="OrthoDB" id="1112103at2759"/>
<gene>
    <name evidence="4" type="ORF">ISN44_Un20g000020</name>
</gene>
<keyword evidence="5" id="KW-1185">Reference proteome</keyword>
<evidence type="ECO:0000313" key="4">
    <source>
        <dbReference type="EMBL" id="KAG7531741.1"/>
    </source>
</evidence>
<feature type="region of interest" description="Disordered" evidence="1">
    <location>
        <begin position="253"/>
        <end position="273"/>
    </location>
</feature>
<feature type="region of interest" description="Disordered" evidence="1">
    <location>
        <begin position="1039"/>
        <end position="1061"/>
    </location>
</feature>
<name>A0A8T1XI10_ARASU</name>
<comment type="caution">
    <text evidence="4">The sequence shown here is derived from an EMBL/GenBank/DDBJ whole genome shotgun (WGS) entry which is preliminary data.</text>
</comment>
<evidence type="ECO:0000256" key="1">
    <source>
        <dbReference type="SAM" id="MobiDB-lite"/>
    </source>
</evidence>
<evidence type="ECO:0000259" key="3">
    <source>
        <dbReference type="Pfam" id="PF03732"/>
    </source>
</evidence>
<sequence length="1697" mass="192275">MQTRSQGSGNLLRYRDDIDRIQRELREQQATSNPVVMANEVNANELPGNIGAGDAPRNHHQRAGIVPPPIQNNNFEIKSGLISMIQSNKFHGLPMEDPLDHLDNFDRLCSLTKINGVSEDSFKLRLFPFSLGDKAHLWEKTLPVDSVDTWDDYKKAFLAKFFSNSRTARLRNEISGFNQKNSESFAEAWERFKGYTTQCPHHGFKKASLLSTLYRGALPKIRMLLDTASNGNFLNKDVPEGWELVENLAQSDGNYNEDYDRTNRGSSDSEDRHKKEIKALNDKIDKLVLAQQRNVHYITEEELTQLQEGENLTIEEVSYLQNQGGYNKGYNNYKPPHPNLSYRSNNVANPQDQVYPPQNQPPQAKPFIPYNQGYNQKQNFGPPGFTQQPQQTSAQDSEMKTLLHQLLQGQASCSMTMDKKLAELTTRIDCSYNDLNIKIDALNTRVKTMEGHIASTSAPKHPGQLPGKSVQNPKEYAHAITTVSTSATEDSGIQEGEVLRPKSRQEIELDFFARLVERAYDPSNPIPIPPAYEPKPYFPERIAQVNARIFQKHKMMFIKCIKELEEKIPLVDTPKEVIMERPQEAQHIVELSFECSAIIQRKVIPKKLSDPGSFTLPCSLGPLVFNNSLCDLGASVSLMPLSVAKRLGFDKFKPSSIHLILADRSVRVPHGMLEDLPVKIGSVEIPTDFVVLEIDEEPKDPLILGRLFLATAGALIDVQMGKIDLNLGKNLHMSFDIAKKMKKPTIEGQLFFIEEGNLDAELLSGLENPISYSIPTRHLGEPEKLLMIEGGPSLEVETKGNHLDVGPIARELMELRKQYGAQGETMEKLDLKMEELNYAILELKEMIKGYPGPEIDEYFEEPDLGEEDYSTDEKEAYFEERSNEYSTLQLSRENAEYDSDFEDSTRKKTSREFQATLDRTTRLQAECRLQSTKGPRLNSTRPTPLGPRSSMDLTVQRPNMMQHSARSRVRKRSPSGPTLYSTRASINHPKIMNPEESRRRTSARAVARGFEMINEKNQSTNQKAASPGFTRMTGRVQWPSMAPESSEGRSAAAQEEIARGKRVWESEPVAEEEVPEIEKEAFEEDVQVDEEVPIVPTSRRRNTMRRKKEPTIEEHYQYLMELSFEGTRYPHRPTMQALGICRDVDYLMEMAKLETFFSYQYEGYKTESCQFLATLKLHFYAEERERELHKGVGYITFMVFGIQYSVPIRQLDAIFKFPTKYGIRQNFSKDELLDLWLTIAGPLPYKSSRAKSSLIRSPVLRYLHICIASAFFPKKTTGHVNEGELKLLDLTLCFILGHTRNGIEMEGDRADTSLSVVLIDHLIGFREYAAGIHQSGYGGSLCAGGVITPILIAAGVPLHTPTHTATYIDMEYLKRKCYLDRSAPADQLYFKFKHSTLGLSRLALPCKKFTTIRIGNNIDFDPPQSILVNVLAALQAEPSIGSESQEEGAEWNEEEAEQEAYTRPSNFQQAEYGQDEFEQAEFSQAEQFDEQEDSCEAAAEQFFFEDYAESDPERDPGQVHKKLGMLKGLGKFQRKLFNGLKKKVRKMKRAMDGMAVQIQELQRRQRSPPPQTAVSTAAHPVLLDSTWRFLAQGMDRLEFGGPKEGFEVYSAYVLGWRPSGAHVKNKEPTRPRHSAGGRVVHLRMKRSYSTKPLGLEPSCVTKTKPLGFSTRPRAERSCADLSFLSYSQLGQPRIAYK</sequence>
<protein>
    <submittedName>
        <fullName evidence="4">Retrotransposon gag domain</fullName>
    </submittedName>
</protein>
<proteinExistence type="predicted"/>
<feature type="compositionally biased region" description="Polar residues" evidence="1">
    <location>
        <begin position="929"/>
        <end position="942"/>
    </location>
</feature>
<dbReference type="InterPro" id="IPR005162">
    <property type="entry name" value="Retrotrans_gag_dom"/>
</dbReference>
<dbReference type="EMBL" id="JAEFBJ010000020">
    <property type="protein sequence ID" value="KAG7531741.1"/>
    <property type="molecule type" value="Genomic_DNA"/>
</dbReference>
<feature type="region of interest" description="Disordered" evidence="1">
    <location>
        <begin position="332"/>
        <end position="366"/>
    </location>
</feature>
<feature type="region of interest" description="Disordered" evidence="1">
    <location>
        <begin position="1439"/>
        <end position="1462"/>
    </location>
</feature>
<dbReference type="Proteomes" id="UP000694251">
    <property type="component" value="Unassembled WGS sequence"/>
</dbReference>
<dbReference type="CDD" id="cd00303">
    <property type="entry name" value="retropepsin_like"/>
    <property type="match status" value="1"/>
</dbReference>
<feature type="compositionally biased region" description="Basic and acidic residues" evidence="1">
    <location>
        <begin position="258"/>
        <end position="273"/>
    </location>
</feature>